<dbReference type="InterPro" id="IPR012337">
    <property type="entry name" value="RNaseH-like_sf"/>
</dbReference>
<keyword evidence="3" id="KW-1185">Reference proteome</keyword>
<sequence>MVKKVLYVAIDKLTKEVYKFKQWSECQKLVSEGKYVYKGFSQEELKDVESYIASFKQTMDESQLNLNEKDVPYAYVDGSCLTNGDTCYAYSFGVTIVENNQEIYTNCQKFDDEFVEYNQVMGELKAALDAVSYCVQQGYKKMYVIHDYEGVAFYATGAWVNEDERLENLYVKQMKEYEKQIEITFVKVKSHVANKTKINRYNDRADELANLALGR</sequence>
<reference evidence="3" key="1">
    <citation type="submission" date="2018-03" db="EMBL/GenBank/DDBJ databases">
        <title>Lachnoclostridium SNUG30370 gen.nov., sp.nov., isolated from human faeces.</title>
        <authorList>
            <person name="Seo B."/>
            <person name="Jeon K."/>
            <person name="Ko G."/>
        </authorList>
    </citation>
    <scope>NUCLEOTIDE SEQUENCE [LARGE SCALE GENOMIC DNA]</scope>
    <source>
        <strain evidence="3">SNUG30370</strain>
    </source>
</reference>
<dbReference type="EMBL" id="PYLP01000007">
    <property type="protein sequence ID" value="PST40409.1"/>
    <property type="molecule type" value="Genomic_DNA"/>
</dbReference>
<dbReference type="RefSeq" id="WP_162297428.1">
    <property type="nucleotide sequence ID" value="NZ_PYLP01000007.1"/>
</dbReference>
<dbReference type="SUPFAM" id="SSF53098">
    <property type="entry name" value="Ribonuclease H-like"/>
    <property type="match status" value="1"/>
</dbReference>
<dbReference type="Gene3D" id="3.30.420.10">
    <property type="entry name" value="Ribonuclease H-like superfamily/Ribonuclease H"/>
    <property type="match status" value="1"/>
</dbReference>
<evidence type="ECO:0000313" key="2">
    <source>
        <dbReference type="EMBL" id="PST40409.1"/>
    </source>
</evidence>
<gene>
    <name evidence="2" type="ORF">C7U55_07300</name>
</gene>
<feature type="domain" description="RNase H type-1" evidence="1">
    <location>
        <begin position="68"/>
        <end position="214"/>
    </location>
</feature>
<dbReference type="GO" id="GO:0004523">
    <property type="term" value="F:RNA-DNA hybrid ribonuclease activity"/>
    <property type="evidence" value="ECO:0007669"/>
    <property type="project" value="InterPro"/>
</dbReference>
<dbReference type="GeneID" id="77470891"/>
<dbReference type="Pfam" id="PF00075">
    <property type="entry name" value="RNase_H"/>
    <property type="match status" value="1"/>
</dbReference>
<dbReference type="InterPro" id="IPR002156">
    <property type="entry name" value="RNaseH_domain"/>
</dbReference>
<accession>A0A2T3FYR7</accession>
<organism evidence="2 3">
    <name type="scientific">Faecalibacillus faecis</name>
    <dbReference type="NCBI Taxonomy" id="1982628"/>
    <lineage>
        <taxon>Bacteria</taxon>
        <taxon>Bacillati</taxon>
        <taxon>Bacillota</taxon>
        <taxon>Erysipelotrichia</taxon>
        <taxon>Erysipelotrichales</taxon>
        <taxon>Coprobacillaceae</taxon>
        <taxon>Faecalibacillus</taxon>
    </lineage>
</organism>
<comment type="caution">
    <text evidence="2">The sequence shown here is derived from an EMBL/GenBank/DDBJ whole genome shotgun (WGS) entry which is preliminary data.</text>
</comment>
<name>A0A2T3FYR7_9FIRM</name>
<dbReference type="GO" id="GO:0003676">
    <property type="term" value="F:nucleic acid binding"/>
    <property type="evidence" value="ECO:0007669"/>
    <property type="project" value="InterPro"/>
</dbReference>
<dbReference type="PROSITE" id="PS50879">
    <property type="entry name" value="RNASE_H_1"/>
    <property type="match status" value="1"/>
</dbReference>
<evidence type="ECO:0000259" key="1">
    <source>
        <dbReference type="PROSITE" id="PS50879"/>
    </source>
</evidence>
<dbReference type="InterPro" id="IPR036397">
    <property type="entry name" value="RNaseH_sf"/>
</dbReference>
<protein>
    <recommendedName>
        <fullName evidence="1">RNase H type-1 domain-containing protein</fullName>
    </recommendedName>
</protein>
<proteinExistence type="predicted"/>
<dbReference type="Proteomes" id="UP000241201">
    <property type="component" value="Unassembled WGS sequence"/>
</dbReference>
<dbReference type="AlphaFoldDB" id="A0A2T3FYR7"/>
<evidence type="ECO:0000313" key="3">
    <source>
        <dbReference type="Proteomes" id="UP000241201"/>
    </source>
</evidence>